<name>A0AAW0D913_9AGAR</name>
<dbReference type="PANTHER" id="PTHR30468">
    <property type="entry name" value="ALPHA-KETOGLUTARATE-DEPENDENT SULFONATE DIOXYGENASE"/>
    <property type="match status" value="1"/>
</dbReference>
<comment type="similarity">
    <text evidence="1">Belongs to the TfdA dioxygenase family.</text>
</comment>
<evidence type="ECO:0000256" key="3">
    <source>
        <dbReference type="ARBA" id="ARBA00022964"/>
    </source>
</evidence>
<accession>A0AAW0D913</accession>
<gene>
    <name evidence="7" type="ORF">VNI00_006098</name>
</gene>
<dbReference type="Pfam" id="PF02668">
    <property type="entry name" value="TauD"/>
    <property type="match status" value="1"/>
</dbReference>
<dbReference type="Gene3D" id="3.60.130.10">
    <property type="entry name" value="Clavaminate synthase-like"/>
    <property type="match status" value="1"/>
</dbReference>
<dbReference type="SUPFAM" id="SSF51197">
    <property type="entry name" value="Clavaminate synthase-like"/>
    <property type="match status" value="1"/>
</dbReference>
<dbReference type="GO" id="GO:0005737">
    <property type="term" value="C:cytoplasm"/>
    <property type="evidence" value="ECO:0007669"/>
    <property type="project" value="TreeGrafter"/>
</dbReference>
<reference evidence="7 8" key="1">
    <citation type="submission" date="2024-01" db="EMBL/GenBank/DDBJ databases">
        <title>A draft genome for a cacao thread blight-causing isolate of Paramarasmius palmivorus.</title>
        <authorList>
            <person name="Baruah I.K."/>
            <person name="Bukari Y."/>
            <person name="Amoako-Attah I."/>
            <person name="Meinhardt L.W."/>
            <person name="Bailey B.A."/>
            <person name="Cohen S.P."/>
        </authorList>
    </citation>
    <scope>NUCLEOTIDE SEQUENCE [LARGE SCALE GENOMIC DNA]</scope>
    <source>
        <strain evidence="7 8">GH-12</strain>
    </source>
</reference>
<dbReference type="InterPro" id="IPR003819">
    <property type="entry name" value="TauD/TfdA-like"/>
</dbReference>
<proteinExistence type="inferred from homology"/>
<evidence type="ECO:0000256" key="4">
    <source>
        <dbReference type="ARBA" id="ARBA00023002"/>
    </source>
</evidence>
<evidence type="ECO:0000313" key="8">
    <source>
        <dbReference type="Proteomes" id="UP001383192"/>
    </source>
</evidence>
<sequence>MVAAPAISPFSSALHLGSLDVYDSYDNTPHIGTVFPTVQLSELLEKPNSDVFLKDLANLVSQRGVVFFRNQDIAIDQQLELGERLGRLSGKPETSTLHKHPISEDTPELGAEVSVISSMDGIARAGNHRSLKATILPSPPSYHICRSRGSIAVIGQGWHSDITFEKVPSDYAILKIHTLPETGGDTLWASGYEAYDRLSPAYQRFLEGLTAIHNADFFNEYALKRGLTVQDPRGSPENTGSNLTAVHPVIRTNPVTGYKTVFVNRTFTKRIVELSPDESDDVLDYLSRHIAENHDLQAGYFAVRFKWNKNDVAIWDNRVTFHTATHDYEGHRQGNRVVSIGEKPYFDPKSKSRRAALGAKPAIVV</sequence>
<evidence type="ECO:0000256" key="1">
    <source>
        <dbReference type="ARBA" id="ARBA00005896"/>
    </source>
</evidence>
<evidence type="ECO:0000256" key="2">
    <source>
        <dbReference type="ARBA" id="ARBA00022723"/>
    </source>
</evidence>
<dbReference type="AlphaFoldDB" id="A0AAW0D913"/>
<comment type="caution">
    <text evidence="7">The sequence shown here is derived from an EMBL/GenBank/DDBJ whole genome shotgun (WGS) entry which is preliminary data.</text>
</comment>
<keyword evidence="4" id="KW-0560">Oxidoreductase</keyword>
<keyword evidence="5" id="KW-0408">Iron</keyword>
<dbReference type="InterPro" id="IPR042098">
    <property type="entry name" value="TauD-like_sf"/>
</dbReference>
<protein>
    <recommendedName>
        <fullName evidence="6">TauD/TfdA-like domain-containing protein</fullName>
    </recommendedName>
</protein>
<evidence type="ECO:0000259" key="6">
    <source>
        <dbReference type="Pfam" id="PF02668"/>
    </source>
</evidence>
<dbReference type="InterPro" id="IPR051323">
    <property type="entry name" value="AtsK-like"/>
</dbReference>
<keyword evidence="3" id="KW-0223">Dioxygenase</keyword>
<evidence type="ECO:0000256" key="5">
    <source>
        <dbReference type="ARBA" id="ARBA00023004"/>
    </source>
</evidence>
<dbReference type="PANTHER" id="PTHR30468:SF10">
    <property type="entry name" value="TAUD_TFDA-LIKE DOMAIN-CONTAINING PROTEIN"/>
    <property type="match status" value="1"/>
</dbReference>
<keyword evidence="8" id="KW-1185">Reference proteome</keyword>
<dbReference type="GO" id="GO:0046872">
    <property type="term" value="F:metal ion binding"/>
    <property type="evidence" value="ECO:0007669"/>
    <property type="project" value="UniProtKB-KW"/>
</dbReference>
<dbReference type="Proteomes" id="UP001383192">
    <property type="component" value="Unassembled WGS sequence"/>
</dbReference>
<organism evidence="7 8">
    <name type="scientific">Paramarasmius palmivorus</name>
    <dbReference type="NCBI Taxonomy" id="297713"/>
    <lineage>
        <taxon>Eukaryota</taxon>
        <taxon>Fungi</taxon>
        <taxon>Dikarya</taxon>
        <taxon>Basidiomycota</taxon>
        <taxon>Agaricomycotina</taxon>
        <taxon>Agaricomycetes</taxon>
        <taxon>Agaricomycetidae</taxon>
        <taxon>Agaricales</taxon>
        <taxon>Marasmiineae</taxon>
        <taxon>Marasmiaceae</taxon>
        <taxon>Paramarasmius</taxon>
    </lineage>
</organism>
<evidence type="ECO:0000313" key="7">
    <source>
        <dbReference type="EMBL" id="KAK7047770.1"/>
    </source>
</evidence>
<dbReference type="EMBL" id="JAYKXP010000018">
    <property type="protein sequence ID" value="KAK7047770.1"/>
    <property type="molecule type" value="Genomic_DNA"/>
</dbReference>
<keyword evidence="2" id="KW-0479">Metal-binding</keyword>
<dbReference type="GO" id="GO:0016706">
    <property type="term" value="F:2-oxoglutarate-dependent dioxygenase activity"/>
    <property type="evidence" value="ECO:0007669"/>
    <property type="project" value="TreeGrafter"/>
</dbReference>
<feature type="domain" description="TauD/TfdA-like" evidence="6">
    <location>
        <begin position="28"/>
        <end position="336"/>
    </location>
</feature>